<evidence type="ECO:0000256" key="10">
    <source>
        <dbReference type="SAM" id="Coils"/>
    </source>
</evidence>
<dbReference type="NCBIfam" id="TIGR01251">
    <property type="entry name" value="ribP_PPkin"/>
    <property type="match status" value="1"/>
</dbReference>
<keyword evidence="3" id="KW-0479">Metal-binding</keyword>
<dbReference type="Gene3D" id="3.40.50.2020">
    <property type="match status" value="2"/>
</dbReference>
<evidence type="ECO:0000256" key="8">
    <source>
        <dbReference type="ARBA" id="ARBA00022842"/>
    </source>
</evidence>
<reference evidence="12" key="2">
    <citation type="journal article" date="2018" name="Nat. Commun.">
        <title>Tailed giant Tupanvirus possesses the most complete translational apparatus of the known virosphere.</title>
        <authorList>
            <person name="Abrahao J."/>
            <person name="Silva L."/>
            <person name="Silva L.S."/>
            <person name="Khalil J.Y.B."/>
            <person name="Rodrigues R."/>
            <person name="Arantes T."/>
            <person name="Assis F."/>
            <person name="Boratto P."/>
            <person name="Andrade M."/>
            <person name="Kroon E.G."/>
            <person name="Ribeiro B."/>
            <person name="Bergier I."/>
            <person name="Seligmann H."/>
            <person name="Ghigo E."/>
            <person name="Colson P."/>
            <person name="Levasseur A."/>
            <person name="Kroemer G."/>
            <person name="Raoult D."/>
            <person name="La Scola B."/>
        </authorList>
    </citation>
    <scope>NUCLEOTIDE SEQUENCE [LARGE SCALE GENOMIC DNA]</scope>
    <source>
        <strain evidence="12">Deep ocean</strain>
    </source>
</reference>
<dbReference type="Pfam" id="PF13793">
    <property type="entry name" value="Pribosyltran_N"/>
    <property type="match status" value="1"/>
</dbReference>
<dbReference type="PANTHER" id="PTHR10210">
    <property type="entry name" value="RIBOSE-PHOSPHATE DIPHOSPHOKINASE FAMILY MEMBER"/>
    <property type="match status" value="1"/>
</dbReference>
<evidence type="ECO:0000256" key="1">
    <source>
        <dbReference type="ARBA" id="ARBA00013247"/>
    </source>
</evidence>
<reference evidence="12" key="1">
    <citation type="submission" date="2017-06" db="EMBL/GenBank/DDBJ databases">
        <authorList>
            <person name="Assis F.L."/>
            <person name="Abrahao J.S."/>
            <person name="Silva L."/>
            <person name="Khalil J.B."/>
            <person name="Rodrigues R."/>
            <person name="Silva L.S."/>
            <person name="Boratto P."/>
            <person name="Andrade M."/>
            <person name="Kroon E.G."/>
            <person name="Ribeiro B."/>
            <person name="Bergier I."/>
            <person name="Seligmann H."/>
            <person name="Ghigo E."/>
            <person name="Colson P."/>
            <person name="Levasseur A."/>
            <person name="Raoult D."/>
            <person name="Scola B.L."/>
        </authorList>
    </citation>
    <scope>NUCLEOTIDE SEQUENCE</scope>
    <source>
        <strain evidence="12">Deep ocean</strain>
    </source>
</reference>
<keyword evidence="2" id="KW-0808">Transferase</keyword>
<dbReference type="GO" id="GO:0002189">
    <property type="term" value="C:ribose phosphate diphosphokinase complex"/>
    <property type="evidence" value="ECO:0007669"/>
    <property type="project" value="TreeGrafter"/>
</dbReference>
<dbReference type="SUPFAM" id="SSF53271">
    <property type="entry name" value="PRTase-like"/>
    <property type="match status" value="1"/>
</dbReference>
<dbReference type="InterPro" id="IPR029099">
    <property type="entry name" value="Pribosyltran_N"/>
</dbReference>
<evidence type="ECO:0000256" key="4">
    <source>
        <dbReference type="ARBA" id="ARBA00022727"/>
    </source>
</evidence>
<protein>
    <recommendedName>
        <fullName evidence="1">ribose-phosphate diphosphokinase</fullName>
        <ecNumber evidence="1">2.7.6.1</ecNumber>
    </recommendedName>
</protein>
<keyword evidence="5" id="KW-0547">Nucleotide-binding</keyword>
<keyword evidence="8" id="KW-0460">Magnesium</keyword>
<proteinExistence type="predicted"/>
<dbReference type="GeneID" id="80517928"/>
<dbReference type="InterPro" id="IPR000842">
    <property type="entry name" value="PRib_PP_synth_CS"/>
</dbReference>
<sequence>MDPRVEKELIAIYEENDQLLQKITNLEKLVKDTKQNDAVVIVLDSCKELGDAIVHCLVGKLEKISTAYFRFGNNEINTFPSKSVRSKDVYIVGTGSNVNGTINDNLMAMFGMIRSCRDASAKHITAITAYYPYSRSDKKDQSRTPIMSKLVADFFKTAGANRLITVDLHAAQIQGFFKGPFDNLYATKYLLKKIKEDYPEDFVVISPDAGGIKRIQDWASQMDCIYTFLTKSRDHNSISKITKHDLVHQIDFTGKKALLVDDIGDTLGTLNSAAKILKEKGATEVVAAVTHGIFSGNAFENLNQGYIDCIYTTNTLPQETNLEKSHKIVVVDISELFADAILSCVNATSMSAVFY</sequence>
<evidence type="ECO:0000259" key="11">
    <source>
        <dbReference type="Pfam" id="PF13793"/>
    </source>
</evidence>
<dbReference type="GO" id="GO:0006164">
    <property type="term" value="P:purine nucleotide biosynthetic process"/>
    <property type="evidence" value="ECO:0007669"/>
    <property type="project" value="TreeGrafter"/>
</dbReference>
<evidence type="ECO:0000256" key="5">
    <source>
        <dbReference type="ARBA" id="ARBA00022741"/>
    </source>
</evidence>
<accession>A0A6N1NHL4</accession>
<organism evidence="12">
    <name type="scientific">Tupanvirus deep ocean</name>
    <dbReference type="NCBI Taxonomy" id="2126984"/>
    <lineage>
        <taxon>Viruses</taxon>
        <taxon>Varidnaviria</taxon>
        <taxon>Bamfordvirae</taxon>
        <taxon>Nucleocytoviricota</taxon>
        <taxon>Megaviricetes</taxon>
        <taxon>Imitervirales</taxon>
        <taxon>Mimiviridae</taxon>
        <taxon>Megamimivirinae</taxon>
        <taxon>Tupanvirus</taxon>
        <taxon>Tupanvirus altamarinense</taxon>
    </lineage>
</organism>
<dbReference type="PROSITE" id="PS00114">
    <property type="entry name" value="PRPP_SYNTHASE"/>
    <property type="match status" value="1"/>
</dbReference>
<dbReference type="GO" id="GO:0004749">
    <property type="term" value="F:ribose phosphate diphosphokinase activity"/>
    <property type="evidence" value="ECO:0007669"/>
    <property type="project" value="UniProtKB-EC"/>
</dbReference>
<evidence type="ECO:0000313" key="12">
    <source>
        <dbReference type="EMBL" id="QKU34599.1"/>
    </source>
</evidence>
<dbReference type="SMART" id="SM01400">
    <property type="entry name" value="Pribosyltran_N"/>
    <property type="match status" value="1"/>
</dbReference>
<dbReference type="Pfam" id="PF14572">
    <property type="entry name" value="Pribosyl_synth"/>
    <property type="match status" value="1"/>
</dbReference>
<keyword evidence="6" id="KW-0418">Kinase</keyword>
<evidence type="ECO:0000256" key="3">
    <source>
        <dbReference type="ARBA" id="ARBA00022723"/>
    </source>
</evidence>
<keyword evidence="4" id="KW-0545">Nucleotide biosynthesis</keyword>
<feature type="domain" description="Ribose-phosphate pyrophosphokinase N-terminal" evidence="11">
    <location>
        <begin position="40"/>
        <end position="159"/>
    </location>
</feature>
<dbReference type="GO" id="GO:0006015">
    <property type="term" value="P:5-phosphoribose 1-diphosphate biosynthetic process"/>
    <property type="evidence" value="ECO:0007669"/>
    <property type="project" value="TreeGrafter"/>
</dbReference>
<dbReference type="FunFam" id="3.40.50.2020:FF:000007">
    <property type="entry name" value="Ribose-phosphate pyrophosphokinase"/>
    <property type="match status" value="1"/>
</dbReference>
<dbReference type="InterPro" id="IPR005946">
    <property type="entry name" value="Rib-P_diPkinase"/>
</dbReference>
<evidence type="ECO:0000256" key="6">
    <source>
        <dbReference type="ARBA" id="ARBA00022777"/>
    </source>
</evidence>
<dbReference type="GO" id="GO:0005524">
    <property type="term" value="F:ATP binding"/>
    <property type="evidence" value="ECO:0007669"/>
    <property type="project" value="UniProtKB-KW"/>
</dbReference>
<dbReference type="InterPro" id="IPR029057">
    <property type="entry name" value="PRTase-like"/>
</dbReference>
<dbReference type="EMBL" id="MF405918">
    <property type="protein sequence ID" value="QKU34599.1"/>
    <property type="molecule type" value="Genomic_DNA"/>
</dbReference>
<feature type="coiled-coil region" evidence="10">
    <location>
        <begin position="9"/>
        <end position="36"/>
    </location>
</feature>
<dbReference type="GO" id="GO:0009156">
    <property type="term" value="P:ribonucleoside monophosphate biosynthetic process"/>
    <property type="evidence" value="ECO:0007669"/>
    <property type="project" value="InterPro"/>
</dbReference>
<dbReference type="KEGG" id="vg:80517928"/>
<evidence type="ECO:0000256" key="9">
    <source>
        <dbReference type="ARBA" id="ARBA00049535"/>
    </source>
</evidence>
<dbReference type="InterPro" id="IPR000836">
    <property type="entry name" value="PRTase_dom"/>
</dbReference>
<comment type="catalytic activity">
    <reaction evidence="9">
        <text>D-ribose 5-phosphate + ATP = 5-phospho-alpha-D-ribose 1-diphosphate + AMP + H(+)</text>
        <dbReference type="Rhea" id="RHEA:15609"/>
        <dbReference type="ChEBI" id="CHEBI:15378"/>
        <dbReference type="ChEBI" id="CHEBI:30616"/>
        <dbReference type="ChEBI" id="CHEBI:58017"/>
        <dbReference type="ChEBI" id="CHEBI:78346"/>
        <dbReference type="ChEBI" id="CHEBI:456215"/>
        <dbReference type="EC" id="2.7.6.1"/>
    </reaction>
</comment>
<dbReference type="PANTHER" id="PTHR10210:SF32">
    <property type="entry name" value="RIBOSE-PHOSPHATE PYROPHOSPHOKINASE 2"/>
    <property type="match status" value="1"/>
</dbReference>
<keyword evidence="10" id="KW-0175">Coiled coil</keyword>
<dbReference type="GO" id="GO:0016301">
    <property type="term" value="F:kinase activity"/>
    <property type="evidence" value="ECO:0007669"/>
    <property type="project" value="UniProtKB-KW"/>
</dbReference>
<name>A0A6N1NHL4_9VIRU</name>
<dbReference type="GO" id="GO:0000287">
    <property type="term" value="F:magnesium ion binding"/>
    <property type="evidence" value="ECO:0007669"/>
    <property type="project" value="InterPro"/>
</dbReference>
<evidence type="ECO:0000256" key="7">
    <source>
        <dbReference type="ARBA" id="ARBA00022840"/>
    </source>
</evidence>
<dbReference type="EC" id="2.7.6.1" evidence="1"/>
<dbReference type="CDD" id="cd06223">
    <property type="entry name" value="PRTases_typeI"/>
    <property type="match status" value="1"/>
</dbReference>
<keyword evidence="7" id="KW-0067">ATP-binding</keyword>
<dbReference type="RefSeq" id="YP_010781237.1">
    <property type="nucleotide sequence ID" value="NC_075038.1"/>
</dbReference>
<evidence type="ECO:0000256" key="2">
    <source>
        <dbReference type="ARBA" id="ARBA00022679"/>
    </source>
</evidence>